<proteinExistence type="inferred from homology"/>
<evidence type="ECO:0000256" key="17">
    <source>
        <dbReference type="ARBA" id="ARBA00045938"/>
    </source>
</evidence>
<evidence type="ECO:0000256" key="3">
    <source>
        <dbReference type="ARBA" id="ARBA00022448"/>
    </source>
</evidence>
<evidence type="ECO:0000256" key="11">
    <source>
        <dbReference type="ARBA" id="ARBA00023128"/>
    </source>
</evidence>
<comment type="function">
    <text evidence="17">Highly selective calcium channel localized to the inner mitochondrial membrane, which mediates calcium uptake into the mitochondrial matrix. Mitochondrial calcium homeostasis plays key roles in cellular physiology and regulates ATP production, cytoplasmic calcium signals and activation of cell death pathways. Sufficient to operate as a pore-forming channel without the need of calcium-sensor or auxiliary subunit.</text>
</comment>
<comment type="similarity">
    <text evidence="2">Belongs to the MCU (TC 1.A.77) family.</text>
</comment>
<keyword evidence="4" id="KW-0109">Calcium transport</keyword>
<dbReference type="PANTHER" id="PTHR13462:SF10">
    <property type="entry name" value="CALCIUM UNIPORTER PROTEIN, MITOCHONDRIAL"/>
    <property type="match status" value="1"/>
</dbReference>
<dbReference type="GO" id="GO:1990246">
    <property type="term" value="C:uniplex complex"/>
    <property type="evidence" value="ECO:0007669"/>
    <property type="project" value="TreeGrafter"/>
</dbReference>
<dbReference type="Proteomes" id="UP001221757">
    <property type="component" value="Unassembled WGS sequence"/>
</dbReference>
<keyword evidence="7" id="KW-0999">Mitochondrion inner membrane</keyword>
<evidence type="ECO:0000256" key="1">
    <source>
        <dbReference type="ARBA" id="ARBA00004448"/>
    </source>
</evidence>
<keyword evidence="12 19" id="KW-0472">Membrane</keyword>
<keyword evidence="5" id="KW-0107">Calcium channel</keyword>
<evidence type="ECO:0000256" key="7">
    <source>
        <dbReference type="ARBA" id="ARBA00022792"/>
    </source>
</evidence>
<dbReference type="GO" id="GO:0051560">
    <property type="term" value="P:mitochondrial calcium ion homeostasis"/>
    <property type="evidence" value="ECO:0007669"/>
    <property type="project" value="InterPro"/>
</dbReference>
<evidence type="ECO:0000256" key="12">
    <source>
        <dbReference type="ARBA" id="ARBA00023136"/>
    </source>
</evidence>
<feature type="compositionally biased region" description="Basic and acidic residues" evidence="18">
    <location>
        <begin position="123"/>
        <end position="140"/>
    </location>
</feature>
<evidence type="ECO:0000256" key="2">
    <source>
        <dbReference type="ARBA" id="ARBA00005653"/>
    </source>
</evidence>
<accession>A0AAD7DX32</accession>
<reference evidence="21" key="1">
    <citation type="submission" date="2023-03" db="EMBL/GenBank/DDBJ databases">
        <title>Massive genome expansion in bonnet fungi (Mycena s.s.) driven by repeated elements and novel gene families across ecological guilds.</title>
        <authorList>
            <consortium name="Lawrence Berkeley National Laboratory"/>
            <person name="Harder C.B."/>
            <person name="Miyauchi S."/>
            <person name="Viragh M."/>
            <person name="Kuo A."/>
            <person name="Thoen E."/>
            <person name="Andreopoulos B."/>
            <person name="Lu D."/>
            <person name="Skrede I."/>
            <person name="Drula E."/>
            <person name="Henrissat B."/>
            <person name="Morin E."/>
            <person name="Kohler A."/>
            <person name="Barry K."/>
            <person name="LaButti K."/>
            <person name="Morin E."/>
            <person name="Salamov A."/>
            <person name="Lipzen A."/>
            <person name="Mereny Z."/>
            <person name="Hegedus B."/>
            <person name="Baldrian P."/>
            <person name="Stursova M."/>
            <person name="Weitz H."/>
            <person name="Taylor A."/>
            <person name="Grigoriev I.V."/>
            <person name="Nagy L.G."/>
            <person name="Martin F."/>
            <person name="Kauserud H."/>
        </authorList>
    </citation>
    <scope>NUCLEOTIDE SEQUENCE</scope>
    <source>
        <strain evidence="21">CBHHK067</strain>
    </source>
</reference>
<evidence type="ECO:0000313" key="21">
    <source>
        <dbReference type="EMBL" id="KAJ7700320.1"/>
    </source>
</evidence>
<evidence type="ECO:0000256" key="8">
    <source>
        <dbReference type="ARBA" id="ARBA00022837"/>
    </source>
</evidence>
<evidence type="ECO:0000256" key="6">
    <source>
        <dbReference type="ARBA" id="ARBA00022692"/>
    </source>
</evidence>
<evidence type="ECO:0000256" key="16">
    <source>
        <dbReference type="ARBA" id="ARBA00044981"/>
    </source>
</evidence>
<evidence type="ECO:0000256" key="9">
    <source>
        <dbReference type="ARBA" id="ARBA00022989"/>
    </source>
</evidence>
<dbReference type="InterPro" id="IPR006769">
    <property type="entry name" value="MCU_C"/>
</dbReference>
<comment type="subcellular location">
    <subcellularLocation>
        <location evidence="1">Mitochondrion inner membrane</location>
        <topology evidence="1">Multi-pass membrane protein</topology>
    </subcellularLocation>
</comment>
<evidence type="ECO:0000313" key="22">
    <source>
        <dbReference type="Proteomes" id="UP001221757"/>
    </source>
</evidence>
<keyword evidence="13" id="KW-0407">Ion channel</keyword>
<keyword evidence="22" id="KW-1185">Reference proteome</keyword>
<keyword evidence="11" id="KW-0496">Mitochondrion</keyword>
<evidence type="ECO:0000256" key="5">
    <source>
        <dbReference type="ARBA" id="ARBA00022673"/>
    </source>
</evidence>
<evidence type="ECO:0000256" key="4">
    <source>
        <dbReference type="ARBA" id="ARBA00022568"/>
    </source>
</evidence>
<feature type="transmembrane region" description="Helical" evidence="19">
    <location>
        <begin position="28"/>
        <end position="47"/>
    </location>
</feature>
<evidence type="ECO:0000256" key="18">
    <source>
        <dbReference type="SAM" id="MobiDB-lite"/>
    </source>
</evidence>
<keyword evidence="10" id="KW-0406">Ion transport</keyword>
<feature type="compositionally biased region" description="Acidic residues" evidence="18">
    <location>
        <begin position="110"/>
        <end position="122"/>
    </location>
</feature>
<keyword evidence="9 19" id="KW-1133">Transmembrane helix</keyword>
<evidence type="ECO:0000259" key="20">
    <source>
        <dbReference type="Pfam" id="PF04678"/>
    </source>
</evidence>
<evidence type="ECO:0000256" key="14">
    <source>
        <dbReference type="ARBA" id="ARBA00036634"/>
    </source>
</evidence>
<gene>
    <name evidence="21" type="ORF">B0H17DRAFT_1128742</name>
</gene>
<organism evidence="21 22">
    <name type="scientific">Mycena rosella</name>
    <name type="common">Pink bonnet</name>
    <name type="synonym">Agaricus rosellus</name>
    <dbReference type="NCBI Taxonomy" id="1033263"/>
    <lineage>
        <taxon>Eukaryota</taxon>
        <taxon>Fungi</taxon>
        <taxon>Dikarya</taxon>
        <taxon>Basidiomycota</taxon>
        <taxon>Agaricomycotina</taxon>
        <taxon>Agaricomycetes</taxon>
        <taxon>Agaricomycetidae</taxon>
        <taxon>Agaricales</taxon>
        <taxon>Marasmiineae</taxon>
        <taxon>Mycenaceae</taxon>
        <taxon>Mycena</taxon>
    </lineage>
</organism>
<dbReference type="EMBL" id="JARKIE010000020">
    <property type="protein sequence ID" value="KAJ7700320.1"/>
    <property type="molecule type" value="Genomic_DNA"/>
</dbReference>
<keyword evidence="3" id="KW-0813">Transport</keyword>
<comment type="catalytic activity">
    <reaction evidence="14">
        <text>Ca(2+)(in) = Ca(2+)(out)</text>
        <dbReference type="Rhea" id="RHEA:29671"/>
        <dbReference type="ChEBI" id="CHEBI:29108"/>
    </reaction>
</comment>
<protein>
    <recommendedName>
        <fullName evidence="16">Calcium uniporter protein, mitochondrial</fullName>
    </recommendedName>
</protein>
<dbReference type="InterPro" id="IPR039055">
    <property type="entry name" value="MCU_fam"/>
</dbReference>
<comment type="subunit">
    <text evidence="15">Homotetramer, assembles in a dimer or dimers configuration with two interfaces.</text>
</comment>
<dbReference type="GO" id="GO:0015292">
    <property type="term" value="F:uniporter activity"/>
    <property type="evidence" value="ECO:0007669"/>
    <property type="project" value="TreeGrafter"/>
</dbReference>
<evidence type="ECO:0000256" key="15">
    <source>
        <dbReference type="ARBA" id="ARBA00044966"/>
    </source>
</evidence>
<keyword evidence="6 19" id="KW-0812">Transmembrane</keyword>
<sequence>MASAGFGVLAVYWGMVARLTFWDYGWDAITYLSSLSMIIAGYLWFLYQGREVLYSSVPDRSIPARRETLYKARGLDIECWLDLVTEGRSLRREIRRISENYEHHEQSSGEGEDEDADADTDDERERTGSERDDDRDGGKR</sequence>
<evidence type="ECO:0000256" key="13">
    <source>
        <dbReference type="ARBA" id="ARBA00023303"/>
    </source>
</evidence>
<dbReference type="PANTHER" id="PTHR13462">
    <property type="entry name" value="CALCIUM UNIPORTER PROTEIN, MITOCHONDRIAL"/>
    <property type="match status" value="1"/>
</dbReference>
<dbReference type="Pfam" id="PF04678">
    <property type="entry name" value="MCU"/>
    <property type="match status" value="1"/>
</dbReference>
<feature type="domain" description="Calcium uniporter protein C-terminal" evidence="20">
    <location>
        <begin position="2"/>
        <end position="80"/>
    </location>
</feature>
<dbReference type="GO" id="GO:0036444">
    <property type="term" value="P:calcium import into the mitochondrion"/>
    <property type="evidence" value="ECO:0007669"/>
    <property type="project" value="TreeGrafter"/>
</dbReference>
<dbReference type="GO" id="GO:0005262">
    <property type="term" value="F:calcium channel activity"/>
    <property type="evidence" value="ECO:0007669"/>
    <property type="project" value="UniProtKB-KW"/>
</dbReference>
<feature type="region of interest" description="Disordered" evidence="18">
    <location>
        <begin position="101"/>
        <end position="140"/>
    </location>
</feature>
<evidence type="ECO:0000256" key="19">
    <source>
        <dbReference type="SAM" id="Phobius"/>
    </source>
</evidence>
<keyword evidence="8" id="KW-0106">Calcium</keyword>
<name>A0AAD7DX32_MYCRO</name>
<comment type="caution">
    <text evidence="21">The sequence shown here is derived from an EMBL/GenBank/DDBJ whole genome shotgun (WGS) entry which is preliminary data.</text>
</comment>
<evidence type="ECO:0000256" key="10">
    <source>
        <dbReference type="ARBA" id="ARBA00023065"/>
    </source>
</evidence>
<dbReference type="AlphaFoldDB" id="A0AAD7DX32"/>